<name>A0A2B4S2Q3_STYPI</name>
<feature type="compositionally biased region" description="Polar residues" evidence="1">
    <location>
        <begin position="658"/>
        <end position="669"/>
    </location>
</feature>
<feature type="region of interest" description="Disordered" evidence="1">
    <location>
        <begin position="145"/>
        <end position="172"/>
    </location>
</feature>
<feature type="compositionally biased region" description="Basic and acidic residues" evidence="1">
    <location>
        <begin position="673"/>
        <end position="687"/>
    </location>
</feature>
<feature type="region of interest" description="Disordered" evidence="1">
    <location>
        <begin position="222"/>
        <end position="267"/>
    </location>
</feature>
<feature type="compositionally biased region" description="Basic and acidic residues" evidence="1">
    <location>
        <begin position="718"/>
        <end position="759"/>
    </location>
</feature>
<dbReference type="PROSITE" id="PS50006">
    <property type="entry name" value="FHA_DOMAIN"/>
    <property type="match status" value="1"/>
</dbReference>
<feature type="region of interest" description="Disordered" evidence="1">
    <location>
        <begin position="905"/>
        <end position="987"/>
    </location>
</feature>
<feature type="compositionally biased region" description="Acidic residues" evidence="1">
    <location>
        <begin position="935"/>
        <end position="975"/>
    </location>
</feature>
<dbReference type="SUPFAM" id="SSF49879">
    <property type="entry name" value="SMAD/FHA domain"/>
    <property type="match status" value="1"/>
</dbReference>
<dbReference type="OrthoDB" id="5982664at2759"/>
<comment type="caution">
    <text evidence="3">The sequence shown here is derived from an EMBL/GenBank/DDBJ whole genome shotgun (WGS) entry which is preliminary data.</text>
</comment>
<sequence length="1429" mass="159402">MLDSNLLDKDYDLRVTGPFKIGRSPLCNITLKDSHVSNVHCRLNISSEDDSRASDEAKSQVLITDHSSNGTWISSKKSEGVIKLEKGKSTLLEDDDVILLTKSTELNPEVISFKYFSSPFPRIKKFAYKPGQPFEQSNTKILESTPGVVQKDQQIKTDTDAKRKRKPDVQSTSVKKVRFKLRDKEIFDNKQLLTEYPDQNNKQSMESVYVYSSDTDTEISALAGSSDGNTSVDQTNNFDERHGKPGEAHTTTSTLHSLISSSNRSHSGSYVPRVCKTIVDRDSPRPLENVANNLEPKRTRVDSATGDGVDCGKCSHCEKWIPRVTMSLHEAVCEGQSQEAKSQDHISLSSLPLDTIQIGEEINVEIQNSLVNLLQGETCTKDTSADSVAHKSDRTIKMTGVYDESCDKKTPGIMKTSCNRSGKCTETDIVDKSSVTSCDSRRGKDVRVEKGPGTKIFCPTLKTQKLSSDSLSKVTKSILPPESESALEREESKERCTFCSKFLPVSKLIEHVSECSKLSACAASDDTENTREACPYCGGHFEVLELVDHVSLCKDISRRVAEEVSQEDDASSFSSTKADRSDFIEDPPRVEKELCPKCEGEFPILELVSHVAECKEEEMGSDFESLHGDLNKEDDTGDDEGSDRDNENFEETEINDHGCNSNETFNNNEVDIEEKQLSSRCGNDEVTKGGVIESEEGTSSDKTDDSRRVTYEDSTTCGDHHYHDKHERDENKKANATKRDTRSHENKSDESKIDSDTLKKNCSQNNHRGDDCVGAVVAAEGDVGNDEYEFCPNCRKLFHLSLLIEHASNCTSDVSSETEASGEGCTSTDSLTDVSAVCIYCGIRLPVDVMSSHFPKCEKQHSKQVTSERPSKSVEEITAPVDDSLSCFKPVDKLSGRVSLGVVDPEHQSRSIETRTSEIPETEEFLRIKGARVDDDADDAADDDDDDDDNDDDKNDDDKDDDDKDDDDKDDDDRETNESEGVVLNRTTSSLDSYHDCEEQCVNCLKMFALSVLVEHASVCSGLQQTSANSNDLEQCYYCLRTFPLNELIDHAPNCEQRALHCSQEYVTNSQSLGEDPLERCMYCFKDFPVSKLIIHAQKCDGDISGPRERFEGFLPSVHDLSAISSVAILNETQREALEYVIKRSTQDSKTVASALLARVKRLGYSENDLKRTLQWVRSAAPITIHINLDRVLKFLVDDTHYRNRFETGTSGGSTDVVARKSWEDRIFNSAYHYSNPSERVKYGVLNIVGDPRGVRSCFPYGDSFLQLKKVRLRTTFASMDTSGEGVKLSCCEHYENVLFAYTDMEITAIMDVATGKVPFHRSDCISQYKEVQIHGPVSLSENVECIVVNSRHRKDPRITNMLDCFVKQNNCNLIWMDPDDSSGPAPFSFGAMGHYSVTESLSGCLSAPPRRWTHGKVRKSSRKRKYPH</sequence>
<organism evidence="3 4">
    <name type="scientific">Stylophora pistillata</name>
    <name type="common">Smooth cauliflower coral</name>
    <dbReference type="NCBI Taxonomy" id="50429"/>
    <lineage>
        <taxon>Eukaryota</taxon>
        <taxon>Metazoa</taxon>
        <taxon>Cnidaria</taxon>
        <taxon>Anthozoa</taxon>
        <taxon>Hexacorallia</taxon>
        <taxon>Scleractinia</taxon>
        <taxon>Astrocoeniina</taxon>
        <taxon>Pocilloporidae</taxon>
        <taxon>Stylophora</taxon>
    </lineage>
</organism>
<evidence type="ECO:0000256" key="1">
    <source>
        <dbReference type="SAM" id="MobiDB-lite"/>
    </source>
</evidence>
<dbReference type="InterPro" id="IPR008984">
    <property type="entry name" value="SMAD_FHA_dom_sf"/>
</dbReference>
<evidence type="ECO:0000313" key="4">
    <source>
        <dbReference type="Proteomes" id="UP000225706"/>
    </source>
</evidence>
<feature type="compositionally biased region" description="Polar residues" evidence="1">
    <location>
        <begin position="226"/>
        <end position="237"/>
    </location>
</feature>
<keyword evidence="4" id="KW-1185">Reference proteome</keyword>
<gene>
    <name evidence="3" type="ORF">AWC38_SpisGene11721</name>
</gene>
<dbReference type="SMART" id="SM00240">
    <property type="entry name" value="FHA"/>
    <property type="match status" value="1"/>
</dbReference>
<feature type="compositionally biased region" description="Basic and acidic residues" evidence="1">
    <location>
        <begin position="699"/>
        <end position="711"/>
    </location>
</feature>
<dbReference type="Pfam" id="PF00498">
    <property type="entry name" value="FHA"/>
    <property type="match status" value="1"/>
</dbReference>
<protein>
    <recommendedName>
        <fullName evidence="2">FHA domain-containing protein</fullName>
    </recommendedName>
</protein>
<dbReference type="InterPro" id="IPR022074">
    <property type="entry name" value="DUF3626"/>
</dbReference>
<dbReference type="EMBL" id="LSMT01000199">
    <property type="protein sequence ID" value="PFX23696.1"/>
    <property type="molecule type" value="Genomic_DNA"/>
</dbReference>
<feature type="compositionally biased region" description="Basic and acidic residues" evidence="1">
    <location>
        <begin position="238"/>
        <end position="247"/>
    </location>
</feature>
<evidence type="ECO:0000313" key="3">
    <source>
        <dbReference type="EMBL" id="PFX23696.1"/>
    </source>
</evidence>
<feature type="compositionally biased region" description="Basic and acidic residues" evidence="1">
    <location>
        <begin position="619"/>
        <end position="634"/>
    </location>
</feature>
<accession>A0A2B4S2Q3</accession>
<feature type="compositionally biased region" description="Acidic residues" evidence="1">
    <location>
        <begin position="635"/>
        <end position="653"/>
    </location>
</feature>
<evidence type="ECO:0000259" key="2">
    <source>
        <dbReference type="PROSITE" id="PS50006"/>
    </source>
</evidence>
<feature type="compositionally biased region" description="Basic and acidic residues" evidence="1">
    <location>
        <begin position="905"/>
        <end position="934"/>
    </location>
</feature>
<feature type="compositionally biased region" description="Low complexity" evidence="1">
    <location>
        <begin position="249"/>
        <end position="267"/>
    </location>
</feature>
<feature type="region of interest" description="Disordered" evidence="1">
    <location>
        <begin position="564"/>
        <end position="585"/>
    </location>
</feature>
<dbReference type="Proteomes" id="UP000225706">
    <property type="component" value="Unassembled WGS sequence"/>
</dbReference>
<reference evidence="4" key="1">
    <citation type="journal article" date="2017" name="bioRxiv">
        <title>Comparative analysis of the genomes of Stylophora pistillata and Acropora digitifera provides evidence for extensive differences between species of corals.</title>
        <authorList>
            <person name="Voolstra C.R."/>
            <person name="Li Y."/>
            <person name="Liew Y.J."/>
            <person name="Baumgarten S."/>
            <person name="Zoccola D."/>
            <person name="Flot J.-F."/>
            <person name="Tambutte S."/>
            <person name="Allemand D."/>
            <person name="Aranda M."/>
        </authorList>
    </citation>
    <scope>NUCLEOTIDE SEQUENCE [LARGE SCALE GENOMIC DNA]</scope>
</reference>
<dbReference type="Gene3D" id="2.60.200.20">
    <property type="match status" value="1"/>
</dbReference>
<dbReference type="InterPro" id="IPR000253">
    <property type="entry name" value="FHA_dom"/>
</dbReference>
<feature type="region of interest" description="Disordered" evidence="1">
    <location>
        <begin position="619"/>
        <end position="762"/>
    </location>
</feature>
<feature type="domain" description="FHA" evidence="2">
    <location>
        <begin position="19"/>
        <end position="78"/>
    </location>
</feature>
<proteinExistence type="predicted"/>
<dbReference type="Pfam" id="PF12294">
    <property type="entry name" value="DUF3626"/>
    <property type="match status" value="1"/>
</dbReference>